<sequence>YGEDGNTWKRRLEPKGRAVGFISLYPTGDITPTSYAFGPQTNWAVPSCQDPKDGCLLVDDIPCDWCGDITEKDAVSSQREIDFVRAIVKWTMDNHCVDPGQIFATGYSNGGLMVHTLARHPDTSGLFKAVVAVDGVDQAGRKDDLKWIYAPPDGDSPWILHVNEIFDRFEPYDGMDYNIWPGGGWNPVWIYPPVLQIFAEYAAKNDGYSACGFGPNDVGDRKGALDVGGVVPDGYRRLTALEGKNQNKFRCFTNGESCEKLAICLWDSGPPGDDYPDPHGRAGREWTGGKDRGTGGTKPMDIMWRFMQASVGK</sequence>
<dbReference type="GO" id="GO:0030600">
    <property type="term" value="F:feruloyl esterase activity"/>
    <property type="evidence" value="ECO:0007669"/>
    <property type="project" value="InterPro"/>
</dbReference>
<proteinExistence type="inferred from homology"/>
<keyword evidence="8" id="KW-0624">Polysaccharide degradation</keyword>
<dbReference type="Gene3D" id="3.40.50.1820">
    <property type="entry name" value="alpha/beta hydrolase"/>
    <property type="match status" value="1"/>
</dbReference>
<protein>
    <recommendedName>
        <fullName evidence="11">Peptidase S9 prolyl oligopeptidase catalytic domain-containing protein</fullName>
    </recommendedName>
</protein>
<feature type="non-terminal residue" evidence="12">
    <location>
        <position position="1"/>
    </location>
</feature>
<name>A0A0F9BJ95_9ZZZZ</name>
<comment type="similarity">
    <text evidence="2">Belongs to the faeC family.</text>
</comment>
<dbReference type="AlphaFoldDB" id="A0A0F9BJ95"/>
<comment type="caution">
    <text evidence="12">The sequence shown here is derived from an EMBL/GenBank/DDBJ whole genome shotgun (WGS) entry which is preliminary data.</text>
</comment>
<dbReference type="SUPFAM" id="SSF53474">
    <property type="entry name" value="alpha/beta-Hydrolases"/>
    <property type="match status" value="1"/>
</dbReference>
<evidence type="ECO:0000256" key="7">
    <source>
        <dbReference type="ARBA" id="ARBA00023277"/>
    </source>
</evidence>
<dbReference type="GO" id="GO:0005576">
    <property type="term" value="C:extracellular region"/>
    <property type="evidence" value="ECO:0007669"/>
    <property type="project" value="UniProtKB-SubCell"/>
</dbReference>
<keyword evidence="7" id="KW-0119">Carbohydrate metabolism</keyword>
<dbReference type="InterPro" id="IPR043595">
    <property type="entry name" value="FaeB/C/D"/>
</dbReference>
<dbReference type="GO" id="GO:0006508">
    <property type="term" value="P:proteolysis"/>
    <property type="evidence" value="ECO:0007669"/>
    <property type="project" value="InterPro"/>
</dbReference>
<evidence type="ECO:0000259" key="11">
    <source>
        <dbReference type="Pfam" id="PF00326"/>
    </source>
</evidence>
<feature type="region of interest" description="Disordered" evidence="10">
    <location>
        <begin position="275"/>
        <end position="299"/>
    </location>
</feature>
<accession>A0A0F9BJ95</accession>
<comment type="subcellular location">
    <subcellularLocation>
        <location evidence="1">Secreted</location>
    </subcellularLocation>
</comment>
<feature type="domain" description="Peptidase S9 prolyl oligopeptidase catalytic" evidence="11">
    <location>
        <begin position="84"/>
        <end position="146"/>
    </location>
</feature>
<dbReference type="GO" id="GO:0045493">
    <property type="term" value="P:xylan catabolic process"/>
    <property type="evidence" value="ECO:0007669"/>
    <property type="project" value="UniProtKB-KW"/>
</dbReference>
<evidence type="ECO:0000256" key="5">
    <source>
        <dbReference type="ARBA" id="ARBA00022729"/>
    </source>
</evidence>
<evidence type="ECO:0000256" key="10">
    <source>
        <dbReference type="SAM" id="MobiDB-lite"/>
    </source>
</evidence>
<evidence type="ECO:0000313" key="12">
    <source>
        <dbReference type="EMBL" id="KKL13877.1"/>
    </source>
</evidence>
<keyword evidence="5" id="KW-0732">Signal</keyword>
<keyword evidence="6" id="KW-0378">Hydrolase</keyword>
<evidence type="ECO:0000256" key="3">
    <source>
        <dbReference type="ARBA" id="ARBA00022525"/>
    </source>
</evidence>
<dbReference type="Pfam" id="PF00326">
    <property type="entry name" value="Peptidase_S9"/>
    <property type="match status" value="1"/>
</dbReference>
<comment type="function">
    <text evidence="9">Involved in degradation of plant cell walls. Hydrolyzes the feruloyl-arabinose ester bond in arabinoxylans, and the feruloyl-galactose ester bond in pectin. Active against paranitrophenyl-acetate, methyl ferulate and wheat arabinoxylan.</text>
</comment>
<keyword evidence="4" id="KW-0858">Xylan degradation</keyword>
<dbReference type="EMBL" id="LAZR01040682">
    <property type="protein sequence ID" value="KKL13877.1"/>
    <property type="molecule type" value="Genomic_DNA"/>
</dbReference>
<organism evidence="12">
    <name type="scientific">marine sediment metagenome</name>
    <dbReference type="NCBI Taxonomy" id="412755"/>
    <lineage>
        <taxon>unclassified sequences</taxon>
        <taxon>metagenomes</taxon>
        <taxon>ecological metagenomes</taxon>
    </lineage>
</organism>
<evidence type="ECO:0000256" key="9">
    <source>
        <dbReference type="ARBA" id="ARBA00025250"/>
    </source>
</evidence>
<evidence type="ECO:0000256" key="6">
    <source>
        <dbReference type="ARBA" id="ARBA00022801"/>
    </source>
</evidence>
<feature type="compositionally biased region" description="Basic and acidic residues" evidence="10">
    <location>
        <begin position="276"/>
        <end position="293"/>
    </location>
</feature>
<evidence type="ECO:0000256" key="1">
    <source>
        <dbReference type="ARBA" id="ARBA00004613"/>
    </source>
</evidence>
<keyword evidence="3" id="KW-0964">Secreted</keyword>
<dbReference type="PANTHER" id="PTHR38050">
    <property type="match status" value="1"/>
</dbReference>
<dbReference type="InterPro" id="IPR029058">
    <property type="entry name" value="AB_hydrolase_fold"/>
</dbReference>
<dbReference type="PANTHER" id="PTHR38050:SF1">
    <property type="entry name" value="FERULOYL ESTERASE C"/>
    <property type="match status" value="1"/>
</dbReference>
<evidence type="ECO:0000256" key="4">
    <source>
        <dbReference type="ARBA" id="ARBA00022651"/>
    </source>
</evidence>
<reference evidence="12" key="1">
    <citation type="journal article" date="2015" name="Nature">
        <title>Complex archaea that bridge the gap between prokaryotes and eukaryotes.</title>
        <authorList>
            <person name="Spang A."/>
            <person name="Saw J.H."/>
            <person name="Jorgensen S.L."/>
            <person name="Zaremba-Niedzwiedzka K."/>
            <person name="Martijn J."/>
            <person name="Lind A.E."/>
            <person name="van Eijk R."/>
            <person name="Schleper C."/>
            <person name="Guy L."/>
            <person name="Ettema T.J."/>
        </authorList>
    </citation>
    <scope>NUCLEOTIDE SEQUENCE</scope>
</reference>
<gene>
    <name evidence="12" type="ORF">LCGC14_2521360</name>
</gene>
<evidence type="ECO:0000256" key="8">
    <source>
        <dbReference type="ARBA" id="ARBA00023326"/>
    </source>
</evidence>
<dbReference type="InterPro" id="IPR001375">
    <property type="entry name" value="Peptidase_S9_cat"/>
</dbReference>
<evidence type="ECO:0000256" key="2">
    <source>
        <dbReference type="ARBA" id="ARBA00010278"/>
    </source>
</evidence>
<dbReference type="GO" id="GO:0008236">
    <property type="term" value="F:serine-type peptidase activity"/>
    <property type="evidence" value="ECO:0007669"/>
    <property type="project" value="InterPro"/>
</dbReference>